<gene>
    <name evidence="2" type="ORF">G2W53_039077</name>
</gene>
<feature type="domain" description="RNase H type-1" evidence="1">
    <location>
        <begin position="228"/>
        <end position="343"/>
    </location>
</feature>
<evidence type="ECO:0000313" key="3">
    <source>
        <dbReference type="Proteomes" id="UP000634136"/>
    </source>
</evidence>
<dbReference type="Pfam" id="PF13456">
    <property type="entry name" value="RVT_3"/>
    <property type="match status" value="1"/>
</dbReference>
<dbReference type="AlphaFoldDB" id="A0A834W5T0"/>
<accession>A0A834W5T0</accession>
<reference evidence="2" key="1">
    <citation type="submission" date="2020-09" db="EMBL/GenBank/DDBJ databases">
        <title>Genome-Enabled Discovery of Anthraquinone Biosynthesis in Senna tora.</title>
        <authorList>
            <person name="Kang S.-H."/>
            <person name="Pandey R.P."/>
            <person name="Lee C.-M."/>
            <person name="Sim J.-S."/>
            <person name="Jeong J.-T."/>
            <person name="Choi B.-S."/>
            <person name="Jung M."/>
            <person name="Ginzburg D."/>
            <person name="Zhao K."/>
            <person name="Won S.Y."/>
            <person name="Oh T.-J."/>
            <person name="Yu Y."/>
            <person name="Kim N.-H."/>
            <person name="Lee O.R."/>
            <person name="Lee T.-H."/>
            <person name="Bashyal P."/>
            <person name="Kim T.-S."/>
            <person name="Lee W.-H."/>
            <person name="Kawkins C."/>
            <person name="Kim C.-K."/>
            <person name="Kim J.S."/>
            <person name="Ahn B.O."/>
            <person name="Rhee S.Y."/>
            <person name="Sohng J.K."/>
        </authorList>
    </citation>
    <scope>NUCLEOTIDE SEQUENCE</scope>
    <source>
        <tissue evidence="2">Leaf</tissue>
    </source>
</reference>
<dbReference type="CDD" id="cd06222">
    <property type="entry name" value="RNase_H_like"/>
    <property type="match status" value="1"/>
</dbReference>
<protein>
    <submittedName>
        <fullName evidence="2">Reverse transcriptase</fullName>
    </submittedName>
</protein>
<keyword evidence="2" id="KW-0808">Transferase</keyword>
<dbReference type="Proteomes" id="UP000634136">
    <property type="component" value="Unassembled WGS sequence"/>
</dbReference>
<proteinExistence type="predicted"/>
<dbReference type="GO" id="GO:0003964">
    <property type="term" value="F:RNA-directed DNA polymerase activity"/>
    <property type="evidence" value="ECO:0007669"/>
    <property type="project" value="UniProtKB-KW"/>
</dbReference>
<dbReference type="GO" id="GO:0004523">
    <property type="term" value="F:RNA-DNA hybrid ribonuclease activity"/>
    <property type="evidence" value="ECO:0007669"/>
    <property type="project" value="InterPro"/>
</dbReference>
<name>A0A834W5T0_9FABA</name>
<evidence type="ECO:0000259" key="1">
    <source>
        <dbReference type="Pfam" id="PF13456"/>
    </source>
</evidence>
<dbReference type="PANTHER" id="PTHR47723:SF19">
    <property type="entry name" value="POLYNUCLEOTIDYL TRANSFERASE, RIBONUCLEASE H-LIKE SUPERFAMILY PROTEIN"/>
    <property type="match status" value="1"/>
</dbReference>
<dbReference type="PANTHER" id="PTHR47723">
    <property type="entry name" value="OS05G0353850 PROTEIN"/>
    <property type="match status" value="1"/>
</dbReference>
<dbReference type="InterPro" id="IPR053151">
    <property type="entry name" value="RNase_H-like"/>
</dbReference>
<dbReference type="InterPro" id="IPR036397">
    <property type="entry name" value="RNaseH_sf"/>
</dbReference>
<keyword evidence="2" id="KW-0695">RNA-directed DNA polymerase</keyword>
<dbReference type="InterPro" id="IPR012337">
    <property type="entry name" value="RNaseH-like_sf"/>
</dbReference>
<dbReference type="SUPFAM" id="SSF53098">
    <property type="entry name" value="Ribonuclease H-like"/>
    <property type="match status" value="1"/>
</dbReference>
<dbReference type="InterPro" id="IPR002156">
    <property type="entry name" value="RNaseH_domain"/>
</dbReference>
<dbReference type="OrthoDB" id="1742963at2759"/>
<dbReference type="Gene3D" id="3.30.420.10">
    <property type="entry name" value="Ribonuclease H-like superfamily/Ribonuclease H"/>
    <property type="match status" value="1"/>
</dbReference>
<organism evidence="2 3">
    <name type="scientific">Senna tora</name>
    <dbReference type="NCBI Taxonomy" id="362788"/>
    <lineage>
        <taxon>Eukaryota</taxon>
        <taxon>Viridiplantae</taxon>
        <taxon>Streptophyta</taxon>
        <taxon>Embryophyta</taxon>
        <taxon>Tracheophyta</taxon>
        <taxon>Spermatophyta</taxon>
        <taxon>Magnoliopsida</taxon>
        <taxon>eudicotyledons</taxon>
        <taxon>Gunneridae</taxon>
        <taxon>Pentapetalae</taxon>
        <taxon>rosids</taxon>
        <taxon>fabids</taxon>
        <taxon>Fabales</taxon>
        <taxon>Fabaceae</taxon>
        <taxon>Caesalpinioideae</taxon>
        <taxon>Cassia clade</taxon>
        <taxon>Senna</taxon>
    </lineage>
</organism>
<comment type="caution">
    <text evidence="2">The sequence shown here is derived from an EMBL/GenBank/DDBJ whole genome shotgun (WGS) entry which is preliminary data.</text>
</comment>
<dbReference type="GO" id="GO:0003676">
    <property type="term" value="F:nucleic acid binding"/>
    <property type="evidence" value="ECO:0007669"/>
    <property type="project" value="InterPro"/>
</dbReference>
<evidence type="ECO:0000313" key="2">
    <source>
        <dbReference type="EMBL" id="KAF7806916.1"/>
    </source>
</evidence>
<keyword evidence="3" id="KW-1185">Reference proteome</keyword>
<sequence length="369" mass="41018">MRNLQVSEEGADDMVIMKEASTVEASVMKLATPEGGKREGGLGNRPSYTWRSLLAGREVLKMGLHKSIGNGESTSIWGYPWIPGVQASTLTPMHDSVWRPEKVSELLDPSINQWDIIKLWSLFDTNICQKNMCIPTTRMDCADQWAWSGEVNGNFTVKSCYRLAMEETWSQNSLTPELFCEVPPTERCWDECNAVVPVKNSDRDVPASLKWLKPSEPFIKMNVDIAMKNSGEGSAGGVFRDHEGMCVGAFSSSIPAMMDVALMEAIGIKKGIEVAREGRITHLVIESDSKLVVDMLYSSCTHMSRLSNICRSILELCSQFDECEIRWVPRSCNSSADCMARAALSFPGDKVWPDSIPIWLSKTCIADLN</sequence>
<keyword evidence="2" id="KW-0548">Nucleotidyltransferase</keyword>
<dbReference type="EMBL" id="JAAIUW010000012">
    <property type="protein sequence ID" value="KAF7806916.1"/>
    <property type="molecule type" value="Genomic_DNA"/>
</dbReference>
<dbReference type="InterPro" id="IPR044730">
    <property type="entry name" value="RNase_H-like_dom_plant"/>
</dbReference>